<keyword evidence="1" id="KW-0812">Transmembrane</keyword>
<dbReference type="InterPro" id="IPR029052">
    <property type="entry name" value="Metallo-depent_PP-like"/>
</dbReference>
<gene>
    <name evidence="4" type="ORF">SAMN05421721_11310</name>
</gene>
<evidence type="ECO:0000259" key="3">
    <source>
        <dbReference type="Pfam" id="PF13439"/>
    </source>
</evidence>
<dbReference type="InterPro" id="IPR050194">
    <property type="entry name" value="Glycosyltransferase_grp1"/>
</dbReference>
<dbReference type="SUPFAM" id="SSF53756">
    <property type="entry name" value="UDP-Glycosyltransferase/glycogen phosphorylase"/>
    <property type="match status" value="1"/>
</dbReference>
<name>A0A1I4S4T1_ECTMO</name>
<dbReference type="Pfam" id="PF13439">
    <property type="entry name" value="Glyco_transf_4"/>
    <property type="match status" value="1"/>
</dbReference>
<dbReference type="Pfam" id="PF00534">
    <property type="entry name" value="Glycos_transf_1"/>
    <property type="match status" value="1"/>
</dbReference>
<dbReference type="STRING" id="195064.SAMN05421721_11310"/>
<proteinExistence type="predicted"/>
<dbReference type="Gene3D" id="3.40.50.2000">
    <property type="entry name" value="Glycogen Phosphorylase B"/>
    <property type="match status" value="2"/>
</dbReference>
<organism evidence="4 5">
    <name type="scientific">Ectothiorhodospira mobilis</name>
    <dbReference type="NCBI Taxonomy" id="195064"/>
    <lineage>
        <taxon>Bacteria</taxon>
        <taxon>Pseudomonadati</taxon>
        <taxon>Pseudomonadota</taxon>
        <taxon>Gammaproteobacteria</taxon>
        <taxon>Chromatiales</taxon>
        <taxon>Ectothiorhodospiraceae</taxon>
        <taxon>Ectothiorhodospira</taxon>
    </lineage>
</organism>
<dbReference type="SUPFAM" id="SSF56300">
    <property type="entry name" value="Metallo-dependent phosphatases"/>
    <property type="match status" value="1"/>
</dbReference>
<keyword evidence="4" id="KW-0808">Transferase</keyword>
<dbReference type="RefSeq" id="WP_090486296.1">
    <property type="nucleotide sequence ID" value="NZ_FOUO01000013.1"/>
</dbReference>
<protein>
    <submittedName>
        <fullName evidence="4">Glycosyltransferase involved in cell wall bisynthesis</fullName>
    </submittedName>
</protein>
<feature type="domain" description="Glycosyltransferase subfamily 4-like N-terminal" evidence="3">
    <location>
        <begin position="365"/>
        <end position="534"/>
    </location>
</feature>
<dbReference type="Proteomes" id="UP000199556">
    <property type="component" value="Unassembled WGS sequence"/>
</dbReference>
<keyword evidence="1" id="KW-1133">Transmembrane helix</keyword>
<evidence type="ECO:0000313" key="4">
    <source>
        <dbReference type="EMBL" id="SFM59508.1"/>
    </source>
</evidence>
<keyword evidence="1" id="KW-0472">Membrane</keyword>
<dbReference type="PANTHER" id="PTHR45947">
    <property type="entry name" value="SULFOQUINOVOSYL TRANSFERASE SQD2"/>
    <property type="match status" value="1"/>
</dbReference>
<dbReference type="EMBL" id="FOUO01000013">
    <property type="protein sequence ID" value="SFM59508.1"/>
    <property type="molecule type" value="Genomic_DNA"/>
</dbReference>
<evidence type="ECO:0000259" key="2">
    <source>
        <dbReference type="Pfam" id="PF00534"/>
    </source>
</evidence>
<feature type="transmembrane region" description="Helical" evidence="1">
    <location>
        <begin position="297"/>
        <end position="324"/>
    </location>
</feature>
<dbReference type="InterPro" id="IPR001296">
    <property type="entry name" value="Glyco_trans_1"/>
</dbReference>
<dbReference type="OrthoDB" id="9802525at2"/>
<sequence>MFRRSSLLSLAFFAVLLTLLGLLGYKIYLSFFKDTFEALHAHQIERIEARLQGREAFSFAVVGNVRNSIGVFERRMIPALNRSGVDFLISAGNVVSGGGEDNYQALYGSMRRLQIPYVLTFAEEEESEFGSFRFYDMFGPYFYSFSAGEARFIFLDVTGKTPLAWQLRWFEDELEAVRARGERAFVFLGEPVLPAQRQGEARASGLARHPDFLGDFLALVAEHPVAAVFSPSQRVLDRRRVGETWFVTTGGGGGQLLSGKDSFYHFVRVEVDAQGVDVAPVKMEQAPGRLLRMLEGLWFLIYSLFYVGYLNFLLVVCVVALVAIRLYKAVFMEKNYYRDFSHPAAEDAPQPLRVMMFTNNYLPFIGGVPISIQRLAHGLQRQGARVLVVAPEYGTQTDEEEHVLRVPSLLNWGRNGDFRLANVLSTRIAVATRAFRPNVIHVHHPFWLGSLGLFIGRRLRIPVVFTYHTRLEQYAHYVPLPGLLFRNFIAHYLVEHFANKCDGVVVPTYSAEEYLHVIGVRSQILVRPTGVDCEAMQQADPETLKRLRREHGGGGETLLVSVSRLGREKNIDFMLEGLAWVRRHSEAPFRLLMVGDGPERPRLERRIAELGLQDCVELVGSVEPAAIPAYYQICDAFVFASKSETQGMVILEAMAAGLPVVAVRASGIDDVVQDGVNGYKTPEDVAEWGTRVIRLLEDEQGRKDLAARARAFARDYDVLRVSEDVAGFYRRLMALNARRVRSG</sequence>
<reference evidence="4 5" key="1">
    <citation type="submission" date="2016-10" db="EMBL/GenBank/DDBJ databases">
        <authorList>
            <person name="de Groot N.N."/>
        </authorList>
    </citation>
    <scope>NUCLEOTIDE SEQUENCE [LARGE SCALE GENOMIC DNA]</scope>
    <source>
        <strain evidence="4 5">DSM 4180</strain>
    </source>
</reference>
<accession>A0A1I4S4T1</accession>
<evidence type="ECO:0000256" key="1">
    <source>
        <dbReference type="SAM" id="Phobius"/>
    </source>
</evidence>
<feature type="domain" description="Glycosyl transferase family 1" evidence="2">
    <location>
        <begin position="554"/>
        <end position="711"/>
    </location>
</feature>
<dbReference type="AlphaFoldDB" id="A0A1I4S4T1"/>
<dbReference type="GO" id="GO:0016757">
    <property type="term" value="F:glycosyltransferase activity"/>
    <property type="evidence" value="ECO:0007669"/>
    <property type="project" value="InterPro"/>
</dbReference>
<evidence type="ECO:0000313" key="5">
    <source>
        <dbReference type="Proteomes" id="UP000199556"/>
    </source>
</evidence>
<dbReference type="Gene3D" id="3.60.21.10">
    <property type="match status" value="1"/>
</dbReference>
<dbReference type="InterPro" id="IPR028098">
    <property type="entry name" value="Glyco_trans_4-like_N"/>
</dbReference>
<dbReference type="PANTHER" id="PTHR45947:SF3">
    <property type="entry name" value="SULFOQUINOVOSYL TRANSFERASE SQD2"/>
    <property type="match status" value="1"/>
</dbReference>
<keyword evidence="5" id="KW-1185">Reference proteome</keyword>